<dbReference type="Pfam" id="PF13546">
    <property type="entry name" value="DDE_5"/>
    <property type="match status" value="1"/>
</dbReference>
<dbReference type="SUPFAM" id="SSF143011">
    <property type="entry name" value="RelE-like"/>
    <property type="match status" value="1"/>
</dbReference>
<reference evidence="3 4" key="1">
    <citation type="submission" date="2023-07" db="EMBL/GenBank/DDBJ databases">
        <title>Sequencing the genomes of 1000 actinobacteria strains.</title>
        <authorList>
            <person name="Klenk H.-P."/>
        </authorList>
    </citation>
    <scope>NUCLEOTIDE SEQUENCE [LARGE SCALE GENOMIC DNA]</scope>
    <source>
        <strain evidence="3 4">DSM 41600</strain>
    </source>
</reference>
<evidence type="ECO:0000313" key="3">
    <source>
        <dbReference type="EMBL" id="MDP9614457.1"/>
    </source>
</evidence>
<gene>
    <name evidence="3" type="ORF">JOF35_006795</name>
</gene>
<feature type="region of interest" description="Disordered" evidence="1">
    <location>
        <begin position="1"/>
        <end position="30"/>
    </location>
</feature>
<accession>A0ABT9L1E3</accession>
<sequence>MAVRGDTSAHPGEAVPTAPEREGRMGAPRLPRYREPACSLKDLVTNAGRRRLRHCTWRQGSKGAMTSRFIVLEVRPAGVAATKAARDRAGGRGEWDGVLPAETLIAEWPPHQDEPTDYWLTSLPADPSAWPVRWARRMLSHRERQCAGSSPLARTYPYTVRQVGSPRPLCASESEAVQAPERCATRVPAAGCRDPAINSGQQTAARYTSCRLRQLDPQGAKECAAAVRELGDDPRPPQARQLGGSAYWRLSAGDWRILYEPEDETVTVLALKVGRVS</sequence>
<dbReference type="Gene3D" id="3.30.2310.20">
    <property type="entry name" value="RelE-like"/>
    <property type="match status" value="1"/>
</dbReference>
<dbReference type="EMBL" id="JAURUE010000002">
    <property type="protein sequence ID" value="MDP9614457.1"/>
    <property type="molecule type" value="Genomic_DNA"/>
</dbReference>
<keyword evidence="4" id="KW-1185">Reference proteome</keyword>
<evidence type="ECO:0000256" key="1">
    <source>
        <dbReference type="SAM" id="MobiDB-lite"/>
    </source>
</evidence>
<comment type="caution">
    <text evidence="3">The sequence shown here is derived from an EMBL/GenBank/DDBJ whole genome shotgun (WGS) entry which is preliminary data.</text>
</comment>
<keyword evidence="3" id="KW-0540">Nuclease</keyword>
<feature type="domain" description="Transposase IS701-like DDE" evidence="2">
    <location>
        <begin position="2"/>
        <end position="63"/>
    </location>
</feature>
<protein>
    <submittedName>
        <fullName evidence="3">mRNA-degrading endonuclease RelE of RelBE toxin-antitoxin system</fullName>
    </submittedName>
</protein>
<evidence type="ECO:0000313" key="4">
    <source>
        <dbReference type="Proteomes" id="UP001234880"/>
    </source>
</evidence>
<organism evidence="3 4">
    <name type="scientific">Streptomyces demainii</name>
    <dbReference type="NCBI Taxonomy" id="588122"/>
    <lineage>
        <taxon>Bacteria</taxon>
        <taxon>Bacillati</taxon>
        <taxon>Actinomycetota</taxon>
        <taxon>Actinomycetes</taxon>
        <taxon>Kitasatosporales</taxon>
        <taxon>Streptomycetaceae</taxon>
        <taxon>Streptomyces</taxon>
    </lineage>
</organism>
<dbReference type="InterPro" id="IPR038721">
    <property type="entry name" value="IS701-like_DDE_dom"/>
</dbReference>
<dbReference type="InterPro" id="IPR035093">
    <property type="entry name" value="RelE/ParE_toxin_dom_sf"/>
</dbReference>
<dbReference type="GO" id="GO:0004519">
    <property type="term" value="F:endonuclease activity"/>
    <property type="evidence" value="ECO:0007669"/>
    <property type="project" value="UniProtKB-KW"/>
</dbReference>
<proteinExistence type="predicted"/>
<name>A0ABT9L1E3_9ACTN</name>
<keyword evidence="3" id="KW-0378">Hydrolase</keyword>
<keyword evidence="3" id="KW-0255">Endonuclease</keyword>
<evidence type="ECO:0000259" key="2">
    <source>
        <dbReference type="Pfam" id="PF13546"/>
    </source>
</evidence>
<dbReference type="Proteomes" id="UP001234880">
    <property type="component" value="Unassembled WGS sequence"/>
</dbReference>